<dbReference type="Proteomes" id="UP001497480">
    <property type="component" value="Unassembled WGS sequence"/>
</dbReference>
<dbReference type="PANTHER" id="PTHR36143:SF4">
    <property type="entry name" value="OS08G0177500 PROTEIN"/>
    <property type="match status" value="1"/>
</dbReference>
<evidence type="ECO:0000256" key="2">
    <source>
        <dbReference type="SAM" id="MobiDB-lite"/>
    </source>
</evidence>
<evidence type="ECO:0000313" key="5">
    <source>
        <dbReference type="Proteomes" id="UP001497480"/>
    </source>
</evidence>
<reference evidence="4 5" key="1">
    <citation type="submission" date="2024-03" db="EMBL/GenBank/DDBJ databases">
        <authorList>
            <person name="Martinez-Hernandez J."/>
        </authorList>
    </citation>
    <scope>NUCLEOTIDE SEQUENCE [LARGE SCALE GENOMIC DNA]</scope>
</reference>
<keyword evidence="3" id="KW-1133">Transmembrane helix</keyword>
<dbReference type="PANTHER" id="PTHR36143">
    <property type="entry name" value="OS08G0177500 PROTEIN"/>
    <property type="match status" value="1"/>
</dbReference>
<comment type="caution">
    <text evidence="4">The sequence shown here is derived from an EMBL/GenBank/DDBJ whole genome shotgun (WGS) entry which is preliminary data.</text>
</comment>
<organism evidence="4 5">
    <name type="scientific">Lupinus luteus</name>
    <name type="common">European yellow lupine</name>
    <dbReference type="NCBI Taxonomy" id="3873"/>
    <lineage>
        <taxon>Eukaryota</taxon>
        <taxon>Viridiplantae</taxon>
        <taxon>Streptophyta</taxon>
        <taxon>Embryophyta</taxon>
        <taxon>Tracheophyta</taxon>
        <taxon>Spermatophyta</taxon>
        <taxon>Magnoliopsida</taxon>
        <taxon>eudicotyledons</taxon>
        <taxon>Gunneridae</taxon>
        <taxon>Pentapetalae</taxon>
        <taxon>rosids</taxon>
        <taxon>fabids</taxon>
        <taxon>Fabales</taxon>
        <taxon>Fabaceae</taxon>
        <taxon>Papilionoideae</taxon>
        <taxon>50 kb inversion clade</taxon>
        <taxon>genistoids sensu lato</taxon>
        <taxon>core genistoids</taxon>
        <taxon>Genisteae</taxon>
        <taxon>Lupinus</taxon>
    </lineage>
</organism>
<evidence type="ECO:0000256" key="3">
    <source>
        <dbReference type="SAM" id="Phobius"/>
    </source>
</evidence>
<feature type="transmembrane region" description="Helical" evidence="3">
    <location>
        <begin position="20"/>
        <end position="38"/>
    </location>
</feature>
<gene>
    <name evidence="4" type="ORF">LLUT_LOCUS34943</name>
</gene>
<feature type="region of interest" description="Disordered" evidence="2">
    <location>
        <begin position="347"/>
        <end position="371"/>
    </location>
</feature>
<keyword evidence="1" id="KW-0175">Coiled coil</keyword>
<feature type="region of interest" description="Disordered" evidence="2">
    <location>
        <begin position="248"/>
        <end position="282"/>
    </location>
</feature>
<feature type="region of interest" description="Disordered" evidence="2">
    <location>
        <begin position="199"/>
        <end position="227"/>
    </location>
</feature>
<sequence length="371" mass="42240">MAYNKGLHSNNGGNQRGRPFVLILLIIFGAALLGVMVLHKLRERRIYNLIVKDKDRQLLALQLLLQKERDRAEELRKKNGEMKANIYSLRSQKMELDRNVLELQSTMDSLKDEQKVMESAFEETQNELRIMQQQSIGLGGSESVALRENLKQKEAEIKDLKEHLEIGFTSRPVSINDSSIFLETVAANRTMASEYKTGNETIEKDEHSGDSAKYGGGDKHIINEDASKSKSTIKDGVFTVELKDEIQKDEKHGYKNEHPQDDGSAGLTEKDIKGNANREGRHFNVKQLEDNSSVAGVKRKHGHLSRTKVKRWREEVSKGNIKVYIDEKEELKDRTMGIISDEANVIRKDKERGNNNPKQEEGHVKLLKPEI</sequence>
<evidence type="ECO:0000313" key="4">
    <source>
        <dbReference type="EMBL" id="CAL0333883.1"/>
    </source>
</evidence>
<feature type="compositionally biased region" description="Basic and acidic residues" evidence="2">
    <location>
        <begin position="201"/>
        <end position="227"/>
    </location>
</feature>
<keyword evidence="5" id="KW-1185">Reference proteome</keyword>
<dbReference type="EMBL" id="CAXHTB010000025">
    <property type="protein sequence ID" value="CAL0333883.1"/>
    <property type="molecule type" value="Genomic_DNA"/>
</dbReference>
<proteinExistence type="predicted"/>
<keyword evidence="3" id="KW-0472">Membrane</keyword>
<name>A0AAV1YLE2_LUPLU</name>
<feature type="compositionally biased region" description="Basic and acidic residues" evidence="2">
    <location>
        <begin position="268"/>
        <end position="282"/>
    </location>
</feature>
<evidence type="ECO:0008006" key="6">
    <source>
        <dbReference type="Google" id="ProtNLM"/>
    </source>
</evidence>
<keyword evidence="3" id="KW-0812">Transmembrane</keyword>
<protein>
    <recommendedName>
        <fullName evidence="6">Micronuclear linker histone polyprotein-like protein</fullName>
    </recommendedName>
</protein>
<accession>A0AAV1YLE2</accession>
<evidence type="ECO:0000256" key="1">
    <source>
        <dbReference type="SAM" id="Coils"/>
    </source>
</evidence>
<feature type="coiled-coil region" evidence="1">
    <location>
        <begin position="58"/>
        <end position="163"/>
    </location>
</feature>
<dbReference type="AlphaFoldDB" id="A0AAV1YLE2"/>
<feature type="compositionally biased region" description="Basic and acidic residues" evidence="2">
    <location>
        <begin position="248"/>
        <end position="261"/>
    </location>
</feature>